<comment type="similarity">
    <text evidence="1">Belongs to the PA28 family.</text>
</comment>
<dbReference type="FunCoup" id="A0A419PP13">
    <property type="interactions" value="1574"/>
</dbReference>
<dbReference type="GO" id="GO:2000045">
    <property type="term" value="P:regulation of G1/S transition of mitotic cell cycle"/>
    <property type="evidence" value="ECO:0007669"/>
    <property type="project" value="TreeGrafter"/>
</dbReference>
<sequence length="469" mass="52578">MAVSCLHIGGDIRENQIRLRSGQSCINHILTFPQVLELNHSFLRPTLLPSMHSPLPNSPTEPIDSGAFTQLAPPMRSYLPHLPKSSADETVAATTTVRQIVSNRPTPHMANGYVVYVGDAYLSVTNSPEFTTSSGVRQRPGTFAVFLELLLLGATKHGSGGEIAQRLERERTDRKVRGSNPASASRLPLSRLGQPGSIPALMLPSGGMAARHRKENRLNDYKEKTKIDGEELVRNVFPKRVFEMEEVLSSELFALDPKQVYSEINIPYPPYLPVRTKGPYSVGDVNCVAEPQAPQPDVASMTVDKPSEAENRLSRTVPVPYGSVSYNRQIKAMIEKTKPCLTQLMMEAQLVRLWVQYNIPRIEDGNNFGVGIQEEVLSEASSIERDACTFLDQITRYFASRGKLIGKVAKFPHIDDYRECIRDMDEKQAITMRYIIMEIRNHYATLHDIILKNIDRIKMPRSNNAVTMY</sequence>
<dbReference type="Pfam" id="PF02252">
    <property type="entry name" value="PA28_C"/>
    <property type="match status" value="1"/>
</dbReference>
<feature type="compositionally biased region" description="Basic and acidic residues" evidence="4">
    <location>
        <begin position="165"/>
        <end position="176"/>
    </location>
</feature>
<dbReference type="Gene3D" id="1.20.5.120">
    <property type="entry name" value="Proteasome activator pa28, N-terminal domain"/>
    <property type="match status" value="1"/>
</dbReference>
<dbReference type="Gene3D" id="1.20.120.180">
    <property type="entry name" value="Proteasome activator pa28, C-terminal domain"/>
    <property type="match status" value="1"/>
</dbReference>
<dbReference type="STRING" id="79923.A0A419PP13"/>
<dbReference type="PANTHER" id="PTHR10660:SF2">
    <property type="entry name" value="LD45860P"/>
    <property type="match status" value="1"/>
</dbReference>
<evidence type="ECO:0000256" key="1">
    <source>
        <dbReference type="ARBA" id="ARBA00005883"/>
    </source>
</evidence>
<dbReference type="InterPro" id="IPR036996">
    <property type="entry name" value="PA28_N_sf"/>
</dbReference>
<dbReference type="AlphaFoldDB" id="A0A419PP13"/>
<comment type="function">
    <text evidence="3">Implicated in immunoproteasome assembly and required for efficient antigen processing. The PA28 activator complex enhances the generation of class I binding peptides by altering the cleavage pattern of the proteasome.</text>
</comment>
<protein>
    <submittedName>
        <fullName evidence="7">Proteasome activator complex subunit 3</fullName>
    </submittedName>
</protein>
<dbReference type="InterPro" id="IPR003186">
    <property type="entry name" value="PA28_C"/>
</dbReference>
<organism evidence="7 8">
    <name type="scientific">Clonorchis sinensis</name>
    <name type="common">Chinese liver fluke</name>
    <dbReference type="NCBI Taxonomy" id="79923"/>
    <lineage>
        <taxon>Eukaryota</taxon>
        <taxon>Metazoa</taxon>
        <taxon>Spiralia</taxon>
        <taxon>Lophotrochozoa</taxon>
        <taxon>Platyhelminthes</taxon>
        <taxon>Trematoda</taxon>
        <taxon>Digenea</taxon>
        <taxon>Opisthorchiida</taxon>
        <taxon>Opisthorchiata</taxon>
        <taxon>Opisthorchiidae</taxon>
        <taxon>Clonorchis</taxon>
    </lineage>
</organism>
<proteinExistence type="inferred from homology"/>
<feature type="region of interest" description="Disordered" evidence="4">
    <location>
        <begin position="160"/>
        <end position="193"/>
    </location>
</feature>
<evidence type="ECO:0000313" key="7">
    <source>
        <dbReference type="EMBL" id="KAG5442320.1"/>
    </source>
</evidence>
<dbReference type="InterPro" id="IPR003185">
    <property type="entry name" value="Proteasome_activ_PA28_N"/>
</dbReference>
<dbReference type="PANTHER" id="PTHR10660">
    <property type="entry name" value="PROTEASOME REGULATOR PA28"/>
    <property type="match status" value="1"/>
</dbReference>
<accession>A0A419PP13</accession>
<keyword evidence="8" id="KW-1185">Reference proteome</keyword>
<dbReference type="GO" id="GO:0008537">
    <property type="term" value="C:proteasome activator complex"/>
    <property type="evidence" value="ECO:0007669"/>
    <property type="project" value="InterPro"/>
</dbReference>
<evidence type="ECO:0000256" key="3">
    <source>
        <dbReference type="ARBA" id="ARBA00037467"/>
    </source>
</evidence>
<dbReference type="FunFam" id="1.20.120.180:FF:000002">
    <property type="entry name" value="Proteasome activator complex subunit 1"/>
    <property type="match status" value="1"/>
</dbReference>
<dbReference type="SUPFAM" id="SSF47216">
    <property type="entry name" value="Proteasome activator"/>
    <property type="match status" value="1"/>
</dbReference>
<dbReference type="Proteomes" id="UP000286415">
    <property type="component" value="Unassembled WGS sequence"/>
</dbReference>
<comment type="caution">
    <text evidence="7">The sequence shown here is derived from an EMBL/GenBank/DDBJ whole genome shotgun (WGS) entry which is preliminary data.</text>
</comment>
<evidence type="ECO:0000256" key="2">
    <source>
        <dbReference type="ARBA" id="ARBA00022942"/>
    </source>
</evidence>
<reference evidence="7 8" key="2">
    <citation type="journal article" date="2021" name="Genomics">
        <title>High-quality reference genome for Clonorchis sinensis.</title>
        <authorList>
            <person name="Young N.D."/>
            <person name="Stroehlein A.J."/>
            <person name="Kinkar L."/>
            <person name="Wang T."/>
            <person name="Sohn W.M."/>
            <person name="Chang B.C.H."/>
            <person name="Kaur P."/>
            <person name="Weisz D."/>
            <person name="Dudchenko O."/>
            <person name="Aiden E.L."/>
            <person name="Korhonen P.K."/>
            <person name="Gasser R.B."/>
        </authorList>
    </citation>
    <scope>NUCLEOTIDE SEQUENCE [LARGE SCALE GENOMIC DNA]</scope>
    <source>
        <strain evidence="7">Cs-k2</strain>
    </source>
</reference>
<name>A0A419PP13_CLOSI</name>
<dbReference type="InterPro" id="IPR009077">
    <property type="entry name" value="Proteasome_activ_PA28"/>
</dbReference>
<keyword evidence="2 7" id="KW-0647">Proteasome</keyword>
<gene>
    <name evidence="7" type="ORF">CSKR_109864</name>
</gene>
<dbReference type="EMBL" id="NIRI02000076">
    <property type="protein sequence ID" value="KAG5442320.1"/>
    <property type="molecule type" value="Genomic_DNA"/>
</dbReference>
<dbReference type="InParanoid" id="A0A419PP13"/>
<dbReference type="OrthoDB" id="6591885at2759"/>
<evidence type="ECO:0000259" key="5">
    <source>
        <dbReference type="Pfam" id="PF02251"/>
    </source>
</evidence>
<reference evidence="7 8" key="1">
    <citation type="journal article" date="2018" name="Biotechnol. Adv.">
        <title>Improved genomic resources and new bioinformatic workflow for the carcinogenic parasite Clonorchis sinensis: Biotechnological implications.</title>
        <authorList>
            <person name="Wang D."/>
            <person name="Korhonen P.K."/>
            <person name="Gasser R.B."/>
            <person name="Young N.D."/>
        </authorList>
    </citation>
    <scope>NUCLEOTIDE SEQUENCE [LARGE SCALE GENOMIC DNA]</scope>
    <source>
        <strain evidence="7">Cs-k2</strain>
    </source>
</reference>
<dbReference type="GO" id="GO:0061133">
    <property type="term" value="F:endopeptidase activator activity"/>
    <property type="evidence" value="ECO:0007669"/>
    <property type="project" value="TreeGrafter"/>
</dbReference>
<dbReference type="GO" id="GO:0005737">
    <property type="term" value="C:cytoplasm"/>
    <property type="evidence" value="ECO:0007669"/>
    <property type="project" value="TreeGrafter"/>
</dbReference>
<dbReference type="Pfam" id="PF02251">
    <property type="entry name" value="PA28_N"/>
    <property type="match status" value="1"/>
</dbReference>
<dbReference type="InterPro" id="IPR036997">
    <property type="entry name" value="PA28_C_sf"/>
</dbReference>
<feature type="domain" description="Proteasome activator PA28 N-terminal" evidence="5">
    <location>
        <begin position="215"/>
        <end position="269"/>
    </location>
</feature>
<feature type="domain" description="Proteasome activator PA28 C-terminal" evidence="6">
    <location>
        <begin position="324"/>
        <end position="465"/>
    </location>
</feature>
<dbReference type="InterPro" id="IPR036252">
    <property type="entry name" value="Proteasome_activ_sf"/>
</dbReference>
<evidence type="ECO:0000313" key="8">
    <source>
        <dbReference type="Proteomes" id="UP000286415"/>
    </source>
</evidence>
<dbReference type="GO" id="GO:0061136">
    <property type="term" value="P:regulation of proteasomal protein catabolic process"/>
    <property type="evidence" value="ECO:0007669"/>
    <property type="project" value="TreeGrafter"/>
</dbReference>
<evidence type="ECO:0000259" key="6">
    <source>
        <dbReference type="Pfam" id="PF02252"/>
    </source>
</evidence>
<evidence type="ECO:0000256" key="4">
    <source>
        <dbReference type="SAM" id="MobiDB-lite"/>
    </source>
</evidence>
<dbReference type="GO" id="GO:0005654">
    <property type="term" value="C:nucleoplasm"/>
    <property type="evidence" value="ECO:0007669"/>
    <property type="project" value="TreeGrafter"/>
</dbReference>